<gene>
    <name evidence="1" type="ORF">TCE0_041f14056</name>
</gene>
<dbReference type="AlphaFoldDB" id="A0A6V8HH04"/>
<dbReference type="PANTHER" id="PTHR37049:SF4">
    <property type="entry name" value="RHODANESE DOMAIN-CONTAINING PROTEIN"/>
    <property type="match status" value="1"/>
</dbReference>
<dbReference type="Proteomes" id="UP000053095">
    <property type="component" value="Unassembled WGS sequence"/>
</dbReference>
<sequence length="244" mass="26773">MYRSFTAPVTYPVPVMREAYNTIVGYYPDDYGLEDVAVLGVPTFKTSGSGLPDDVLYNFAVTAKWFVQCNTKFVAGYALLIVFFPNETIYSDTPFRTHEAMGFIGTIINYGNNSDNSEASNSGLVVTDLLQPDQTSTFENWNEVYGPYTEAGVPVSALMAEFDFADDANSVSDPINIDGERGELNARTPPFAPEDIIILTDGRCSSTCTILVDQMASKGVRTVAVGGRPRAGVIQANYRRYQRV</sequence>
<accession>A0A6V8HH04</accession>
<evidence type="ECO:0000313" key="1">
    <source>
        <dbReference type="EMBL" id="GAM41149.1"/>
    </source>
</evidence>
<organism evidence="1 2">
    <name type="scientific">Talaromyces pinophilus</name>
    <name type="common">Penicillium pinophilum</name>
    <dbReference type="NCBI Taxonomy" id="128442"/>
    <lineage>
        <taxon>Eukaryota</taxon>
        <taxon>Fungi</taxon>
        <taxon>Dikarya</taxon>
        <taxon>Ascomycota</taxon>
        <taxon>Pezizomycotina</taxon>
        <taxon>Eurotiomycetes</taxon>
        <taxon>Eurotiomycetidae</taxon>
        <taxon>Eurotiales</taxon>
        <taxon>Trichocomaceae</taxon>
        <taxon>Talaromyces</taxon>
        <taxon>Talaromyces sect. Talaromyces</taxon>
    </lineage>
</organism>
<reference evidence="2" key="1">
    <citation type="journal article" date="2015" name="Genome Announc.">
        <title>Draft genome sequence of Talaromyces cellulolyticus strain Y-94, a source of lignocellulosic biomass-degrading enzymes.</title>
        <authorList>
            <person name="Fujii T."/>
            <person name="Koike H."/>
            <person name="Sawayama S."/>
            <person name="Yano S."/>
            <person name="Inoue H."/>
        </authorList>
    </citation>
    <scope>NUCLEOTIDE SEQUENCE [LARGE SCALE GENOMIC DNA]</scope>
    <source>
        <strain evidence="2">Y-94</strain>
    </source>
</reference>
<proteinExistence type="predicted"/>
<evidence type="ECO:0000313" key="2">
    <source>
        <dbReference type="Proteomes" id="UP000053095"/>
    </source>
</evidence>
<dbReference type="PANTHER" id="PTHR37049">
    <property type="entry name" value="PEPTIDASE S41 FAMILY PROTEIN"/>
    <property type="match status" value="1"/>
</dbReference>
<dbReference type="EMBL" id="DF933837">
    <property type="protein sequence ID" value="GAM41149.1"/>
    <property type="molecule type" value="Genomic_DNA"/>
</dbReference>
<dbReference type="InterPro" id="IPR052766">
    <property type="entry name" value="S41A_metabolite_peptidase"/>
</dbReference>
<comment type="caution">
    <text evidence="1">The sequence shown here is derived from an EMBL/GenBank/DDBJ whole genome shotgun (WGS) entry which is preliminary data.</text>
</comment>
<protein>
    <submittedName>
        <fullName evidence="1">Peptidase S41 family protein</fullName>
    </submittedName>
</protein>
<keyword evidence="2" id="KW-1185">Reference proteome</keyword>
<name>A0A6V8HH04_TALPI</name>